<reference evidence="2" key="2">
    <citation type="submission" date="2025-09" db="UniProtKB">
        <authorList>
            <consortium name="Ensembl"/>
        </authorList>
    </citation>
    <scope>IDENTIFICATION</scope>
</reference>
<feature type="compositionally biased region" description="Basic and acidic residues" evidence="1">
    <location>
        <begin position="68"/>
        <end position="77"/>
    </location>
</feature>
<feature type="region of interest" description="Disordered" evidence="1">
    <location>
        <begin position="138"/>
        <end position="174"/>
    </location>
</feature>
<organism evidence="2 3">
    <name type="scientific">Propithecus coquereli</name>
    <name type="common">Coquerel's sifaka</name>
    <name type="synonym">Propithecus verreauxi coquereli</name>
    <dbReference type="NCBI Taxonomy" id="379532"/>
    <lineage>
        <taxon>Eukaryota</taxon>
        <taxon>Metazoa</taxon>
        <taxon>Chordata</taxon>
        <taxon>Craniata</taxon>
        <taxon>Vertebrata</taxon>
        <taxon>Euteleostomi</taxon>
        <taxon>Mammalia</taxon>
        <taxon>Eutheria</taxon>
        <taxon>Euarchontoglires</taxon>
        <taxon>Primates</taxon>
        <taxon>Strepsirrhini</taxon>
        <taxon>Lemuriformes</taxon>
        <taxon>Indriidae</taxon>
        <taxon>Propithecus</taxon>
    </lineage>
</organism>
<reference evidence="2" key="1">
    <citation type="submission" date="2025-08" db="UniProtKB">
        <authorList>
            <consortium name="Ensembl"/>
        </authorList>
    </citation>
    <scope>IDENTIFICATION</scope>
</reference>
<dbReference type="PANTHER" id="PTHR15410:SF2">
    <property type="entry name" value="HIRA-INTERACTING PROTEIN 3"/>
    <property type="match status" value="1"/>
</dbReference>
<evidence type="ECO:0000313" key="2">
    <source>
        <dbReference type="Ensembl" id="ENSPCOP00000027768.1"/>
    </source>
</evidence>
<evidence type="ECO:0000313" key="3">
    <source>
        <dbReference type="Proteomes" id="UP000233160"/>
    </source>
</evidence>
<dbReference type="Proteomes" id="UP000233160">
    <property type="component" value="Unassembled WGS sequence"/>
</dbReference>
<dbReference type="PANTHER" id="PTHR15410">
    <property type="entry name" value="HIRA-INTERACTING PROTEIN 3"/>
    <property type="match status" value="1"/>
</dbReference>
<proteinExistence type="predicted"/>
<dbReference type="GO" id="GO:0005634">
    <property type="term" value="C:nucleus"/>
    <property type="evidence" value="ECO:0007669"/>
    <property type="project" value="TreeGrafter"/>
</dbReference>
<evidence type="ECO:0000256" key="1">
    <source>
        <dbReference type="SAM" id="MobiDB-lite"/>
    </source>
</evidence>
<keyword evidence="3" id="KW-1185">Reference proteome</keyword>
<protein>
    <submittedName>
        <fullName evidence="2">Uncharacterized protein</fullName>
    </submittedName>
</protein>
<accession>A0A2K6GNF5</accession>
<dbReference type="AlphaFoldDB" id="A0A2K6GNF5"/>
<dbReference type="STRING" id="379532.ENSPCOP00000027768"/>
<feature type="region of interest" description="Disordered" evidence="1">
    <location>
        <begin position="68"/>
        <end position="92"/>
    </location>
</feature>
<dbReference type="Ensembl" id="ENSPCOT00000038620.1">
    <property type="protein sequence ID" value="ENSPCOP00000027768.1"/>
    <property type="gene ID" value="ENSPCOG00000026438.1"/>
</dbReference>
<dbReference type="GeneTree" id="ENSGT00390000014062"/>
<sequence length="174" mass="19352">MAREKEMQEFTRSFFRGRPDLSTLTHSIVRRTFLAHAGRDHLEPEEKQALKRLVEEELLKMQVDEAGTREEKLDLTKKVKRPPSPCSESERKRFHLNSESGWLWSPWRGPPSCDEAKALYSGLWCPSKLQEATGLLSVTQGAPECPPSRTGSPGHEGPFLREVSGPEGAAGGGG</sequence>
<name>A0A2K6GNF5_PROCO</name>
<dbReference type="InterPro" id="IPR037647">
    <property type="entry name" value="HIRIP3"/>
</dbReference>